<feature type="compositionally biased region" description="Basic and acidic residues" evidence="8">
    <location>
        <begin position="9"/>
        <end position="22"/>
    </location>
</feature>
<organism evidence="9">
    <name type="scientific">Timema genevievae</name>
    <name type="common">Walking stick</name>
    <dbReference type="NCBI Taxonomy" id="629358"/>
    <lineage>
        <taxon>Eukaryota</taxon>
        <taxon>Metazoa</taxon>
        <taxon>Ecdysozoa</taxon>
        <taxon>Arthropoda</taxon>
        <taxon>Hexapoda</taxon>
        <taxon>Insecta</taxon>
        <taxon>Pterygota</taxon>
        <taxon>Neoptera</taxon>
        <taxon>Polyneoptera</taxon>
        <taxon>Phasmatodea</taxon>
        <taxon>Timematodea</taxon>
        <taxon>Timematoidea</taxon>
        <taxon>Timematidae</taxon>
        <taxon>Timema</taxon>
    </lineage>
</organism>
<sequence length="469" mass="51673">MNAMTDVADLERKLNGSRKDPNPRMSDAASFSSAFVRLLPETKQLFVAHNTGARYEGMLRLMKRYELNYHLLPTRDWNLVQGRDVVFSSYPGVVYSQDDFYVVSGDPSTSPGSVHKLVVTGTAVDNYNKALWDAVDVEQVLVGPRVMAANRLAHDGKSWSRILARFNSGTGNKQWMVANYGHLETLRAEELLVEERLPSPSPGQEAPPSIQVSDGTTTVGQELPPADAIQIDKAVEPQASLLWLFGTEPSRAAKIFAGPKITTDENRSVEGFRGAKGLKEEGRALDVSNALVPPVEEEAPISEPLVRHRRRFSSHKGLLWVVEQLPGLVQSSDQTHVLHEEGYLATFGVPLFKHLGPLFSLKDSPKARVFIRDYANATDLPSVVRLMRRVVPEGVAGRGDLFGTPYGTTDCKIFEGRPSGASRVHAVAGPPQGATGPFQWTTSSFSERPHVGQPDVWKFDLLEPEWAWG</sequence>
<name>A0A7R9K9F9_TIMGE</name>
<dbReference type="EC" id="3.1.1.-" evidence="7"/>
<evidence type="ECO:0000256" key="8">
    <source>
        <dbReference type="SAM" id="MobiDB-lite"/>
    </source>
</evidence>
<evidence type="ECO:0000256" key="6">
    <source>
        <dbReference type="ARBA" id="ARBA00023180"/>
    </source>
</evidence>
<evidence type="ECO:0000256" key="3">
    <source>
        <dbReference type="ARBA" id="ARBA00022801"/>
    </source>
</evidence>
<evidence type="ECO:0000313" key="9">
    <source>
        <dbReference type="EMBL" id="CAD7613545.1"/>
    </source>
</evidence>
<dbReference type="Pfam" id="PF04916">
    <property type="entry name" value="Phospholip_B"/>
    <property type="match status" value="1"/>
</dbReference>
<evidence type="ECO:0000256" key="7">
    <source>
        <dbReference type="RuleBase" id="RU364138"/>
    </source>
</evidence>
<keyword evidence="3 7" id="KW-0378">Hydrolase</keyword>
<dbReference type="Gene3D" id="3.60.60.30">
    <property type="match status" value="1"/>
</dbReference>
<protein>
    <recommendedName>
        <fullName evidence="7">Phospholipase B-like</fullName>
        <ecNumber evidence="7">3.1.1.-</ecNumber>
    </recommendedName>
</protein>
<dbReference type="GO" id="GO:0005576">
    <property type="term" value="C:extracellular region"/>
    <property type="evidence" value="ECO:0007669"/>
    <property type="project" value="TreeGrafter"/>
</dbReference>
<evidence type="ECO:0000256" key="1">
    <source>
        <dbReference type="ARBA" id="ARBA00007835"/>
    </source>
</evidence>
<dbReference type="PANTHER" id="PTHR12370">
    <property type="entry name" value="PHOSPHOLIPASE B-RELATED"/>
    <property type="match status" value="1"/>
</dbReference>
<evidence type="ECO:0000256" key="4">
    <source>
        <dbReference type="ARBA" id="ARBA00022963"/>
    </source>
</evidence>
<dbReference type="GO" id="GO:0009395">
    <property type="term" value="P:phospholipid catabolic process"/>
    <property type="evidence" value="ECO:0007669"/>
    <property type="project" value="TreeGrafter"/>
</dbReference>
<keyword evidence="2" id="KW-0732">Signal</keyword>
<evidence type="ECO:0000256" key="5">
    <source>
        <dbReference type="ARBA" id="ARBA00023098"/>
    </source>
</evidence>
<evidence type="ECO:0000256" key="2">
    <source>
        <dbReference type="ARBA" id="ARBA00022729"/>
    </source>
</evidence>
<comment type="similarity">
    <text evidence="1 7">Belongs to the phospholipase B-like family.</text>
</comment>
<keyword evidence="5 7" id="KW-0443">Lipid metabolism</keyword>
<keyword evidence="4 7" id="KW-0442">Lipid degradation</keyword>
<comment type="function">
    <text evidence="7">Putative phospholipase.</text>
</comment>
<keyword evidence="6" id="KW-0325">Glycoprotein</keyword>
<proteinExistence type="inferred from homology"/>
<feature type="region of interest" description="Disordered" evidence="8">
    <location>
        <begin position="197"/>
        <end position="218"/>
    </location>
</feature>
<dbReference type="EMBL" id="OE848997">
    <property type="protein sequence ID" value="CAD7613545.1"/>
    <property type="molecule type" value="Genomic_DNA"/>
</dbReference>
<dbReference type="InterPro" id="IPR007000">
    <property type="entry name" value="PLipase_B-like"/>
</dbReference>
<dbReference type="AlphaFoldDB" id="A0A7R9K9F9"/>
<reference evidence="9" key="1">
    <citation type="submission" date="2020-11" db="EMBL/GenBank/DDBJ databases">
        <authorList>
            <person name="Tran Van P."/>
        </authorList>
    </citation>
    <scope>NUCLEOTIDE SEQUENCE</scope>
</reference>
<gene>
    <name evidence="9" type="ORF">TGEB3V08_LOCUS11278</name>
</gene>
<dbReference type="PANTHER" id="PTHR12370:SF3">
    <property type="entry name" value="PHOSPHOLIPASE B-LIKE 2-RELATED"/>
    <property type="match status" value="1"/>
</dbReference>
<feature type="region of interest" description="Disordered" evidence="8">
    <location>
        <begin position="1"/>
        <end position="26"/>
    </location>
</feature>
<accession>A0A7R9K9F9</accession>
<dbReference type="GO" id="GO:0004620">
    <property type="term" value="F:phospholipase activity"/>
    <property type="evidence" value="ECO:0007669"/>
    <property type="project" value="InterPro"/>
</dbReference>